<evidence type="ECO:0000313" key="1">
    <source>
        <dbReference type="EMBL" id="RDE24899.1"/>
    </source>
</evidence>
<sequence length="279" mass="30436">MKTLDLGSLSGPLLIFGGPYGNLQATQALRRESERLGLSPAQVICNGDLVAYCAEPQPTVDFLRDWGVTLMQGNCEQSLAEGAIDCGCGFEQGSTCSLLSQQWYRFCMEHTDASTRAWMGTLAGQLRFELAGRKCLVIHGGLSRNNRFLFSDTDEQAFTEELKLTDAELIVGGHCGIPFGRTVAGRHWLNSGVIGMPANDGSRDGWYLLLQPLEGAGLKASWHRLAYDAELAAQRMRLQGLDNGYAQALISGVWPSNDVLPQALKVLQGQRLTLSSLHF</sequence>
<accession>A0A369WV03</accession>
<keyword evidence="2" id="KW-1185">Reference proteome</keyword>
<dbReference type="AlphaFoldDB" id="A0A369WV03"/>
<dbReference type="InterPro" id="IPR029052">
    <property type="entry name" value="Metallo-depent_PP-like"/>
</dbReference>
<organism evidence="1 2">
    <name type="scientific">Motiliproteus coralliicola</name>
    <dbReference type="NCBI Taxonomy" id="2283196"/>
    <lineage>
        <taxon>Bacteria</taxon>
        <taxon>Pseudomonadati</taxon>
        <taxon>Pseudomonadota</taxon>
        <taxon>Gammaproteobacteria</taxon>
        <taxon>Oceanospirillales</taxon>
        <taxon>Oceanospirillaceae</taxon>
        <taxon>Motiliproteus</taxon>
    </lineage>
</organism>
<dbReference type="EMBL" id="QQOH01000001">
    <property type="protein sequence ID" value="RDE24899.1"/>
    <property type="molecule type" value="Genomic_DNA"/>
</dbReference>
<protein>
    <submittedName>
        <fullName evidence="1">Metallophosphoesterase</fullName>
    </submittedName>
</protein>
<dbReference type="Proteomes" id="UP000253769">
    <property type="component" value="Unassembled WGS sequence"/>
</dbReference>
<proteinExistence type="predicted"/>
<reference evidence="1 2" key="1">
    <citation type="submission" date="2018-07" db="EMBL/GenBank/DDBJ databases">
        <title>Motiliproteus coralliicola sp. nov., a bacterium isolated from Coral.</title>
        <authorList>
            <person name="Wang G."/>
        </authorList>
    </citation>
    <scope>NUCLEOTIDE SEQUENCE [LARGE SCALE GENOMIC DNA]</scope>
    <source>
        <strain evidence="1 2">C34</strain>
    </source>
</reference>
<dbReference type="InterPro" id="IPR011152">
    <property type="entry name" value="Pesterase_MJ0912"/>
</dbReference>
<name>A0A369WV03_9GAMM</name>
<dbReference type="OrthoDB" id="9813918at2"/>
<gene>
    <name evidence="1" type="ORF">DV711_04765</name>
</gene>
<dbReference type="Gene3D" id="3.60.21.10">
    <property type="match status" value="1"/>
</dbReference>
<dbReference type="SUPFAM" id="SSF56300">
    <property type="entry name" value="Metallo-dependent phosphatases"/>
    <property type="match status" value="1"/>
</dbReference>
<evidence type="ECO:0000313" key="2">
    <source>
        <dbReference type="Proteomes" id="UP000253769"/>
    </source>
</evidence>
<comment type="caution">
    <text evidence="1">The sequence shown here is derived from an EMBL/GenBank/DDBJ whole genome shotgun (WGS) entry which is preliminary data.</text>
</comment>
<dbReference type="RefSeq" id="WP_114694491.1">
    <property type="nucleotide sequence ID" value="NZ_QQOH01000001.1"/>
</dbReference>
<dbReference type="CDD" id="cd00838">
    <property type="entry name" value="MPP_superfamily"/>
    <property type="match status" value="1"/>
</dbReference>
<dbReference type="PIRSF" id="PIRSF000883">
    <property type="entry name" value="Pesterase_MJ0912"/>
    <property type="match status" value="1"/>
</dbReference>